<accession>A0AAV9CTW7</accession>
<organism evidence="7 8">
    <name type="scientific">Acorus calamus</name>
    <name type="common">Sweet flag</name>
    <dbReference type="NCBI Taxonomy" id="4465"/>
    <lineage>
        <taxon>Eukaryota</taxon>
        <taxon>Viridiplantae</taxon>
        <taxon>Streptophyta</taxon>
        <taxon>Embryophyta</taxon>
        <taxon>Tracheophyta</taxon>
        <taxon>Spermatophyta</taxon>
        <taxon>Magnoliopsida</taxon>
        <taxon>Liliopsida</taxon>
        <taxon>Acoraceae</taxon>
        <taxon>Acorus</taxon>
    </lineage>
</organism>
<comment type="caution">
    <text evidence="7">The sequence shown here is derived from an EMBL/GenBank/DDBJ whole genome shotgun (WGS) entry which is preliminary data.</text>
</comment>
<reference evidence="7" key="2">
    <citation type="submission" date="2023-06" db="EMBL/GenBank/DDBJ databases">
        <authorList>
            <person name="Ma L."/>
            <person name="Liu K.-W."/>
            <person name="Li Z."/>
            <person name="Hsiao Y.-Y."/>
            <person name="Qi Y."/>
            <person name="Fu T."/>
            <person name="Tang G."/>
            <person name="Zhang D."/>
            <person name="Sun W.-H."/>
            <person name="Liu D.-K."/>
            <person name="Li Y."/>
            <person name="Chen G.-Z."/>
            <person name="Liu X.-D."/>
            <person name="Liao X.-Y."/>
            <person name="Jiang Y.-T."/>
            <person name="Yu X."/>
            <person name="Hao Y."/>
            <person name="Huang J."/>
            <person name="Zhao X.-W."/>
            <person name="Ke S."/>
            <person name="Chen Y.-Y."/>
            <person name="Wu W.-L."/>
            <person name="Hsu J.-L."/>
            <person name="Lin Y.-F."/>
            <person name="Huang M.-D."/>
            <person name="Li C.-Y."/>
            <person name="Huang L."/>
            <person name="Wang Z.-W."/>
            <person name="Zhao X."/>
            <person name="Zhong W.-Y."/>
            <person name="Peng D.-H."/>
            <person name="Ahmad S."/>
            <person name="Lan S."/>
            <person name="Zhang J.-S."/>
            <person name="Tsai W.-C."/>
            <person name="Van De Peer Y."/>
            <person name="Liu Z.-J."/>
        </authorList>
    </citation>
    <scope>NUCLEOTIDE SEQUENCE</scope>
    <source>
        <strain evidence="7">CP</strain>
        <tissue evidence="7">Leaves</tissue>
    </source>
</reference>
<evidence type="ECO:0000256" key="1">
    <source>
        <dbReference type="ARBA" id="ARBA00022723"/>
    </source>
</evidence>
<sequence>MESRSVMKFAILKRVINHSSDTNSCEQDSGQFDGLCGSTTHNTLLGQIITKRRTLLVLSLSHRERKNPFTFLTHFQVGVLSFDGKKKKKNNNNNKMNNSTSHSETYIPSMMSFVGLQQSNTQKPLWVDWETPTNTTTSSSSHHHFFNTTTNTNNTSPTLPNLTPPPPPLPIPFPLYTPDYHQITTITSLPPLALIKREEDHNQHNHHHQCCFGMLSGSSCQCGRIGLNLGRRTYFSAGDVAAIDRLFRRSRGVYAASHQTPRCQAEGCNADLTNAKPYHRRHKVCEFHSKSSVVIAAGLQQRFCQQCSRSATWSDNN</sequence>
<protein>
    <submittedName>
        <fullName evidence="7">Squamosa promoter-binding-like protein 10</fullName>
    </submittedName>
</protein>
<dbReference type="Pfam" id="PF03110">
    <property type="entry name" value="SBP"/>
    <property type="match status" value="1"/>
</dbReference>
<evidence type="ECO:0000256" key="5">
    <source>
        <dbReference type="SAM" id="MobiDB-lite"/>
    </source>
</evidence>
<keyword evidence="1" id="KW-0479">Metal-binding</keyword>
<dbReference type="EMBL" id="JAUJYO010000017">
    <property type="protein sequence ID" value="KAK1291723.1"/>
    <property type="molecule type" value="Genomic_DNA"/>
</dbReference>
<keyword evidence="8" id="KW-1185">Reference proteome</keyword>
<dbReference type="InterPro" id="IPR044817">
    <property type="entry name" value="SBP-like"/>
</dbReference>
<proteinExistence type="predicted"/>
<dbReference type="Gene3D" id="4.10.1100.10">
    <property type="entry name" value="Transcription factor, SBP-box domain"/>
    <property type="match status" value="1"/>
</dbReference>
<gene>
    <name evidence="7" type="primary">SPL10</name>
    <name evidence="7" type="ORF">QJS10_CPB17g00014</name>
</gene>
<feature type="region of interest" description="Disordered" evidence="5">
    <location>
        <begin position="84"/>
        <end position="103"/>
    </location>
</feature>
<dbReference type="GO" id="GO:0003677">
    <property type="term" value="F:DNA binding"/>
    <property type="evidence" value="ECO:0007669"/>
    <property type="project" value="InterPro"/>
</dbReference>
<dbReference type="GO" id="GO:0005634">
    <property type="term" value="C:nucleus"/>
    <property type="evidence" value="ECO:0007669"/>
    <property type="project" value="InterPro"/>
</dbReference>
<dbReference type="InterPro" id="IPR004333">
    <property type="entry name" value="SBP_dom"/>
</dbReference>
<evidence type="ECO:0000256" key="2">
    <source>
        <dbReference type="ARBA" id="ARBA00022771"/>
    </source>
</evidence>
<dbReference type="SUPFAM" id="SSF103612">
    <property type="entry name" value="SBT domain"/>
    <property type="match status" value="1"/>
</dbReference>
<dbReference type="InterPro" id="IPR036893">
    <property type="entry name" value="SBP_sf"/>
</dbReference>
<evidence type="ECO:0000313" key="7">
    <source>
        <dbReference type="EMBL" id="KAK1291723.1"/>
    </source>
</evidence>
<dbReference type="AlphaFoldDB" id="A0AAV9CTW7"/>
<keyword evidence="2 4" id="KW-0863">Zinc-finger</keyword>
<evidence type="ECO:0000256" key="3">
    <source>
        <dbReference type="ARBA" id="ARBA00022833"/>
    </source>
</evidence>
<dbReference type="GO" id="GO:0008270">
    <property type="term" value="F:zinc ion binding"/>
    <property type="evidence" value="ECO:0007669"/>
    <property type="project" value="UniProtKB-KW"/>
</dbReference>
<dbReference type="PANTHER" id="PTHR31251:SF169">
    <property type="entry name" value="SQUAMOSA PROMOTER-BINDING-LIKE PROTEIN 8"/>
    <property type="match status" value="1"/>
</dbReference>
<feature type="domain" description="SBP-type" evidence="6">
    <location>
        <begin position="260"/>
        <end position="317"/>
    </location>
</feature>
<reference evidence="7" key="1">
    <citation type="journal article" date="2023" name="Nat. Commun.">
        <title>Diploid and tetraploid genomes of Acorus and the evolution of monocots.</title>
        <authorList>
            <person name="Ma L."/>
            <person name="Liu K.W."/>
            <person name="Li Z."/>
            <person name="Hsiao Y.Y."/>
            <person name="Qi Y."/>
            <person name="Fu T."/>
            <person name="Tang G.D."/>
            <person name="Zhang D."/>
            <person name="Sun W.H."/>
            <person name="Liu D.K."/>
            <person name="Li Y."/>
            <person name="Chen G.Z."/>
            <person name="Liu X.D."/>
            <person name="Liao X.Y."/>
            <person name="Jiang Y.T."/>
            <person name="Yu X."/>
            <person name="Hao Y."/>
            <person name="Huang J."/>
            <person name="Zhao X.W."/>
            <person name="Ke S."/>
            <person name="Chen Y.Y."/>
            <person name="Wu W.L."/>
            <person name="Hsu J.L."/>
            <person name="Lin Y.F."/>
            <person name="Huang M.D."/>
            <person name="Li C.Y."/>
            <person name="Huang L."/>
            <person name="Wang Z.W."/>
            <person name="Zhao X."/>
            <person name="Zhong W.Y."/>
            <person name="Peng D.H."/>
            <person name="Ahmad S."/>
            <person name="Lan S."/>
            <person name="Zhang J.S."/>
            <person name="Tsai W.C."/>
            <person name="Van de Peer Y."/>
            <person name="Liu Z.J."/>
        </authorList>
    </citation>
    <scope>NUCLEOTIDE SEQUENCE</scope>
    <source>
        <strain evidence="7">CP</strain>
    </source>
</reference>
<dbReference type="PROSITE" id="PS51141">
    <property type="entry name" value="ZF_SBP"/>
    <property type="match status" value="1"/>
</dbReference>
<evidence type="ECO:0000256" key="4">
    <source>
        <dbReference type="PROSITE-ProRule" id="PRU00470"/>
    </source>
</evidence>
<dbReference type="Proteomes" id="UP001180020">
    <property type="component" value="Unassembled WGS sequence"/>
</dbReference>
<keyword evidence="3" id="KW-0862">Zinc</keyword>
<name>A0AAV9CTW7_ACOCL</name>
<evidence type="ECO:0000313" key="8">
    <source>
        <dbReference type="Proteomes" id="UP001180020"/>
    </source>
</evidence>
<dbReference type="PANTHER" id="PTHR31251">
    <property type="entry name" value="SQUAMOSA PROMOTER-BINDING-LIKE PROTEIN 4"/>
    <property type="match status" value="1"/>
</dbReference>
<evidence type="ECO:0000259" key="6">
    <source>
        <dbReference type="PROSITE" id="PS51141"/>
    </source>
</evidence>